<dbReference type="GO" id="GO:0016758">
    <property type="term" value="F:hexosyltransferase activity"/>
    <property type="evidence" value="ECO:0007669"/>
    <property type="project" value="TreeGrafter"/>
</dbReference>
<dbReference type="EMBL" id="JACHVU010000012">
    <property type="protein sequence ID" value="MBB2992864.1"/>
    <property type="molecule type" value="Genomic_DNA"/>
</dbReference>
<organism evidence="5 6">
    <name type="scientific">Mycolicibacterium iranicum</name>
    <name type="common">Mycobacterium iranicum</name>
    <dbReference type="NCBI Taxonomy" id="912594"/>
    <lineage>
        <taxon>Bacteria</taxon>
        <taxon>Bacillati</taxon>
        <taxon>Actinomycetota</taxon>
        <taxon>Actinomycetes</taxon>
        <taxon>Mycobacteriales</taxon>
        <taxon>Mycobacteriaceae</taxon>
        <taxon>Mycolicibacterium</taxon>
    </lineage>
</organism>
<sequence length="398" mass="41723">MKIAMVGDLGRGNGSDMAGTGRYDLASLAGALTRHGHEVTLFSAVSDDAPGPADIRVERIPVDRIPAIGDADRSEALMPAVGEIGRHLIDAWGQDLPDVVHCHGRSYGMAAQLAAKRLPVPTVQSFDGLSTTARRLCGAQTVSETALKVETLLARNATTVTAACNDDMGELIRLGCPRARVAVLPHGVDVDEDATEEDVSRGGAVSRRLVAVARDFSPQQNLAQVLRVLPSLGAAELVLVATDPGDVTDHRRLVDMARDLRVADRVRVAAGVRRESLTAEFRAAEVIVLPAPYESSCATALEAMACGVPVVATAAGGVRDAVIADVTGLLVEPGDPQALGRALRSILGQTVLRQGMGLAGRSRARSRYSWDRIATDAEVVYTAAAARHGRAVAPVAGH</sequence>
<keyword evidence="1" id="KW-0328">Glycosyltransferase</keyword>
<evidence type="ECO:0000256" key="2">
    <source>
        <dbReference type="ARBA" id="ARBA00022679"/>
    </source>
</evidence>
<dbReference type="AlphaFoldDB" id="A0A839QDL9"/>
<dbReference type="Gene3D" id="3.40.50.2000">
    <property type="entry name" value="Glycogen Phosphorylase B"/>
    <property type="match status" value="2"/>
</dbReference>
<proteinExistence type="predicted"/>
<name>A0A839QDL9_MYCIR</name>
<dbReference type="PANTHER" id="PTHR45947:SF3">
    <property type="entry name" value="SULFOQUINOVOSYL TRANSFERASE SQD2"/>
    <property type="match status" value="1"/>
</dbReference>
<dbReference type="Pfam" id="PF00534">
    <property type="entry name" value="Glycos_transf_1"/>
    <property type="match status" value="1"/>
</dbReference>
<dbReference type="GO" id="GO:0008610">
    <property type="term" value="P:lipid biosynthetic process"/>
    <property type="evidence" value="ECO:0007669"/>
    <property type="project" value="UniProtKB-ARBA"/>
</dbReference>
<dbReference type="SUPFAM" id="SSF53756">
    <property type="entry name" value="UDP-Glycosyltransferase/glycogen phosphorylase"/>
    <property type="match status" value="1"/>
</dbReference>
<dbReference type="Proteomes" id="UP000550501">
    <property type="component" value="Unassembled WGS sequence"/>
</dbReference>
<evidence type="ECO:0000259" key="4">
    <source>
        <dbReference type="Pfam" id="PF13579"/>
    </source>
</evidence>
<evidence type="ECO:0000313" key="5">
    <source>
        <dbReference type="EMBL" id="MBB2992864.1"/>
    </source>
</evidence>
<feature type="domain" description="Glycosyl transferase family 1" evidence="3">
    <location>
        <begin position="207"/>
        <end position="361"/>
    </location>
</feature>
<evidence type="ECO:0000313" key="6">
    <source>
        <dbReference type="Proteomes" id="UP000550501"/>
    </source>
</evidence>
<dbReference type="GO" id="GO:1901137">
    <property type="term" value="P:carbohydrate derivative biosynthetic process"/>
    <property type="evidence" value="ECO:0007669"/>
    <property type="project" value="UniProtKB-ARBA"/>
</dbReference>
<dbReference type="InterPro" id="IPR028098">
    <property type="entry name" value="Glyco_trans_4-like_N"/>
</dbReference>
<reference evidence="5 6" key="1">
    <citation type="submission" date="2020-08" db="EMBL/GenBank/DDBJ databases">
        <title>The Agave Microbiome: Exploring the role of microbial communities in plant adaptations to desert environments.</title>
        <authorList>
            <person name="Partida-Martinez L.P."/>
        </authorList>
    </citation>
    <scope>NUCLEOTIDE SEQUENCE [LARGE SCALE GENOMIC DNA]</scope>
    <source>
        <strain evidence="5 6">AT2.18</strain>
    </source>
</reference>
<evidence type="ECO:0000259" key="3">
    <source>
        <dbReference type="Pfam" id="PF00534"/>
    </source>
</evidence>
<dbReference type="RefSeq" id="WP_183471984.1">
    <property type="nucleotide sequence ID" value="NZ_JACHVU010000012.1"/>
</dbReference>
<dbReference type="Pfam" id="PF13579">
    <property type="entry name" value="Glyco_trans_4_4"/>
    <property type="match status" value="1"/>
</dbReference>
<keyword evidence="6" id="KW-1185">Reference proteome</keyword>
<dbReference type="InterPro" id="IPR001296">
    <property type="entry name" value="Glyco_trans_1"/>
</dbReference>
<accession>A0A839QDL9</accession>
<gene>
    <name evidence="5" type="ORF">FHR72_004369</name>
</gene>
<dbReference type="GO" id="GO:1903509">
    <property type="term" value="P:liposaccharide metabolic process"/>
    <property type="evidence" value="ECO:0007669"/>
    <property type="project" value="UniProtKB-ARBA"/>
</dbReference>
<keyword evidence="2 5" id="KW-0808">Transferase</keyword>
<evidence type="ECO:0000256" key="1">
    <source>
        <dbReference type="ARBA" id="ARBA00022676"/>
    </source>
</evidence>
<dbReference type="PANTHER" id="PTHR45947">
    <property type="entry name" value="SULFOQUINOVOSYL TRANSFERASE SQD2"/>
    <property type="match status" value="1"/>
</dbReference>
<protein>
    <submittedName>
        <fullName evidence="5">Glycosyltransferase involved in cell wall biosynthesis</fullName>
    </submittedName>
</protein>
<dbReference type="InterPro" id="IPR050194">
    <property type="entry name" value="Glycosyltransferase_grp1"/>
</dbReference>
<feature type="domain" description="Glycosyltransferase subfamily 4-like N-terminal" evidence="4">
    <location>
        <begin position="25"/>
        <end position="187"/>
    </location>
</feature>
<comment type="caution">
    <text evidence="5">The sequence shown here is derived from an EMBL/GenBank/DDBJ whole genome shotgun (WGS) entry which is preliminary data.</text>
</comment>